<proteinExistence type="predicted"/>
<evidence type="ECO:0000313" key="2">
    <source>
        <dbReference type="EMBL" id="AWY97415.1"/>
    </source>
</evidence>
<dbReference type="KEGG" id="blau:DQQ01_03775"/>
<dbReference type="PANTHER" id="PTHR40076">
    <property type="entry name" value="MEMBRANE PROTEIN-RELATED"/>
    <property type="match status" value="1"/>
</dbReference>
<accession>A0A2Z4U8P3</accession>
<feature type="transmembrane region" description="Helical" evidence="1">
    <location>
        <begin position="103"/>
        <end position="121"/>
    </location>
</feature>
<dbReference type="OrthoDB" id="9784844at2"/>
<gene>
    <name evidence="2" type="ORF">DQQ01_03775</name>
</gene>
<sequence>MKRSSATLKTLARKSLNGNYGIPILAYLIITALTVVVSMLVTGFLDVTSMTSIITNQILLYMLSLLISLCNAGYSKLILSMNRKQPYTVGNLFYVFSHNPDRFLVVNLLLLVGQLILSLPLEILSYTSTGTASLYLSLFALILQALMSLLLGAFFGLANYLLLDNPEIGAIDSLKESLRLMKGNKGRYFYIQFSFIPLNLACLFTCYIGLLWLMPYIQTTMVYFYMDITGELDAPEIITEPPVDNPSDSFTQPPFS</sequence>
<evidence type="ECO:0000256" key="1">
    <source>
        <dbReference type="SAM" id="Phobius"/>
    </source>
</evidence>
<keyword evidence="3" id="KW-1185">Reference proteome</keyword>
<keyword evidence="1" id="KW-1133">Transmembrane helix</keyword>
<feature type="transmembrane region" description="Helical" evidence="1">
    <location>
        <begin position="20"/>
        <end position="41"/>
    </location>
</feature>
<evidence type="ECO:0008006" key="4">
    <source>
        <dbReference type="Google" id="ProtNLM"/>
    </source>
</evidence>
<feature type="transmembrane region" description="Helical" evidence="1">
    <location>
        <begin position="53"/>
        <end position="74"/>
    </location>
</feature>
<name>A0A2Z4U8P3_9FIRM</name>
<dbReference type="AlphaFoldDB" id="A0A2Z4U8P3"/>
<dbReference type="InterPro" id="IPR010380">
    <property type="entry name" value="DUF975"/>
</dbReference>
<keyword evidence="1" id="KW-0812">Transmembrane</keyword>
<dbReference type="Pfam" id="PF06161">
    <property type="entry name" value="DUF975"/>
    <property type="match status" value="1"/>
</dbReference>
<organism evidence="2 3">
    <name type="scientific">Blautia argi</name>
    <dbReference type="NCBI Taxonomy" id="1912897"/>
    <lineage>
        <taxon>Bacteria</taxon>
        <taxon>Bacillati</taxon>
        <taxon>Bacillota</taxon>
        <taxon>Clostridia</taxon>
        <taxon>Lachnospirales</taxon>
        <taxon>Lachnospiraceae</taxon>
        <taxon>Blautia</taxon>
    </lineage>
</organism>
<reference evidence="3" key="1">
    <citation type="submission" date="2018-06" db="EMBL/GenBank/DDBJ databases">
        <title>Description of Blautia argi sp. nov., a new anaerobic isolated from dog feces.</title>
        <authorList>
            <person name="Chang Y.-H."/>
            <person name="Paek J."/>
            <person name="Shin Y."/>
        </authorList>
    </citation>
    <scope>NUCLEOTIDE SEQUENCE [LARGE SCALE GENOMIC DNA]</scope>
    <source>
        <strain evidence="3">KCTC 15426</strain>
    </source>
</reference>
<feature type="transmembrane region" description="Helical" evidence="1">
    <location>
        <begin position="188"/>
        <end position="214"/>
    </location>
</feature>
<dbReference type="EMBL" id="CP030280">
    <property type="protein sequence ID" value="AWY97415.1"/>
    <property type="molecule type" value="Genomic_DNA"/>
</dbReference>
<feature type="transmembrane region" description="Helical" evidence="1">
    <location>
        <begin position="133"/>
        <end position="158"/>
    </location>
</feature>
<protein>
    <recommendedName>
        <fullName evidence="4">DUF975 domain-containing protein</fullName>
    </recommendedName>
</protein>
<dbReference type="PANTHER" id="PTHR40076:SF1">
    <property type="entry name" value="MEMBRANE PROTEIN"/>
    <property type="match status" value="1"/>
</dbReference>
<keyword evidence="1" id="KW-0472">Membrane</keyword>
<dbReference type="Proteomes" id="UP000250003">
    <property type="component" value="Chromosome"/>
</dbReference>
<dbReference type="RefSeq" id="WP_111918533.1">
    <property type="nucleotide sequence ID" value="NZ_CAUWHR010000005.1"/>
</dbReference>
<evidence type="ECO:0000313" key="3">
    <source>
        <dbReference type="Proteomes" id="UP000250003"/>
    </source>
</evidence>